<proteinExistence type="predicted"/>
<evidence type="ECO:0000313" key="2">
    <source>
        <dbReference type="Proteomes" id="UP001476798"/>
    </source>
</evidence>
<name>A0ABV0NP02_9TELE</name>
<gene>
    <name evidence="1" type="ORF">GOODEAATRI_028831</name>
</gene>
<evidence type="ECO:0000313" key="1">
    <source>
        <dbReference type="EMBL" id="MEQ2173139.1"/>
    </source>
</evidence>
<dbReference type="Proteomes" id="UP001476798">
    <property type="component" value="Unassembled WGS sequence"/>
</dbReference>
<comment type="caution">
    <text evidence="1">The sequence shown here is derived from an EMBL/GenBank/DDBJ whole genome shotgun (WGS) entry which is preliminary data.</text>
</comment>
<protein>
    <submittedName>
        <fullName evidence="1">Uncharacterized protein</fullName>
    </submittedName>
</protein>
<organism evidence="1 2">
    <name type="scientific">Goodea atripinnis</name>
    <dbReference type="NCBI Taxonomy" id="208336"/>
    <lineage>
        <taxon>Eukaryota</taxon>
        <taxon>Metazoa</taxon>
        <taxon>Chordata</taxon>
        <taxon>Craniata</taxon>
        <taxon>Vertebrata</taxon>
        <taxon>Euteleostomi</taxon>
        <taxon>Actinopterygii</taxon>
        <taxon>Neopterygii</taxon>
        <taxon>Teleostei</taxon>
        <taxon>Neoteleostei</taxon>
        <taxon>Acanthomorphata</taxon>
        <taxon>Ovalentaria</taxon>
        <taxon>Atherinomorphae</taxon>
        <taxon>Cyprinodontiformes</taxon>
        <taxon>Goodeidae</taxon>
        <taxon>Goodea</taxon>
    </lineage>
</organism>
<accession>A0ABV0NP02</accession>
<sequence length="111" mass="12273">MSSFLIWKPWIWALAPCGPTPALPHVILFMTEIKQIGIRNQYPHSAEAGIADTIERLLRAGELEPCQDVFPFTYKNQQLRDTRLPQDFALSLGQVLKSSSQTAAPGLPVAG</sequence>
<keyword evidence="2" id="KW-1185">Reference proteome</keyword>
<dbReference type="EMBL" id="JAHRIO010044076">
    <property type="protein sequence ID" value="MEQ2173139.1"/>
    <property type="molecule type" value="Genomic_DNA"/>
</dbReference>
<reference evidence="1 2" key="1">
    <citation type="submission" date="2021-06" db="EMBL/GenBank/DDBJ databases">
        <authorList>
            <person name="Palmer J.M."/>
        </authorList>
    </citation>
    <scope>NUCLEOTIDE SEQUENCE [LARGE SCALE GENOMIC DNA]</scope>
    <source>
        <strain evidence="1 2">GA_2019</strain>
        <tissue evidence="1">Muscle</tissue>
    </source>
</reference>